<dbReference type="Proteomes" id="UP001183410">
    <property type="component" value="Unassembled WGS sequence"/>
</dbReference>
<organism evidence="1 2">
    <name type="scientific">Streptomyces chisholmiae</name>
    <dbReference type="NCBI Taxonomy" id="3075540"/>
    <lineage>
        <taxon>Bacteria</taxon>
        <taxon>Bacillati</taxon>
        <taxon>Actinomycetota</taxon>
        <taxon>Actinomycetes</taxon>
        <taxon>Kitasatosporales</taxon>
        <taxon>Streptomycetaceae</taxon>
        <taxon>Streptomyces</taxon>
    </lineage>
</organism>
<comment type="caution">
    <text evidence="1">The sequence shown here is derived from an EMBL/GenBank/DDBJ whole genome shotgun (WGS) entry which is preliminary data.</text>
</comment>
<gene>
    <name evidence="1" type="ORF">RM844_30390</name>
</gene>
<keyword evidence="2" id="KW-1185">Reference proteome</keyword>
<accession>A0ABU2K0R3</accession>
<sequence>MTYPTRPWWTPVRLELAFGADPASDPAAWQWTDVSADLDRAQSLTISRGRPDESGQTRPAGVSARLVNNNSAYTPGHPASPHYPHVRQGVPARVSVQAGGPHLRVPGAAGGRARVESSPALDVTDLDVRVEWAPDRVPATWGATAPGGQRPWAPAIQEIIGRYAVPTARMWVLQLGLDGRPRLTWSTTGADVINVDGDVAIASVSGQQIALRATLDVDDGAGQHLVAFWSAPTLAGPWRRLGAPVVRPGVTSIYQAGSAPLDLGDVATLAWTVGAGRYYRAELRSSIDGPPVAAPDFTAAAPGDTAVTDPQGNVWTLAGGAEVTDWRVRMTGEVADWAPTWPWGDLSDPSRPGPRPGEARCDITIAGPLRRLGQGAKGLQSTLRRRIPSYDPVAYWPMEEDRGATQAYSPIEGVSPMVTSGLQFAAVDSLPGSGPLPTLASPASIRGVVPAAPAGQWRVELVYRLEQMPSEAAQMLDVRTTGGPWGRFEIRVTTTTVQVIGYDTNSESSSSALLINVSAVRFTGAWCRLSLSATASGGTVTATLRWLPIGDTGLTISESYTGTVGRVTQVGAAFGAALQGMPIGHITVFPTAATAAFDSADHGFTGETAVARMRRLAEEERLPMSVLGAAGESPTMGPQRPATLLTLLQECADADGGLLAERREGAGLMYRPRQVLYNQTPGVVLSARSNEIDNPFSPVLDDQRLRNDITVSRDGGSSARAVDDASVTALGLYDESVTVNVEADGQLGDIAAWRLHRGTWPGMRYPAATSALDVAPEVIAPWLDRLEGDRVQVRDLPPQHPDEVVDLLTEGLIETLTPTRWSIEAAASPGGPWTVGEVGEDDPDEDDAPVHVDTDGTVLAVAATETATVLYLRTTAGPEWVTTNGPTGGQAEPGDLPVDLSVAGEIVRATRIEPLAWDIYDRTVTGGWGSTTTGLAWTSNSGPAGDRSVAAGEGIITLSSPTTTPRFQLLPFGISDCQVLVTITPSTVATGAALAAGVIMRVSGSAYYRVRVLLGTSGAISMDAARASNIIGATAPTPYTYAGGSALRLRARLDGDRIRARVWPAQVLEPDVWWLDRTVTTDPVPVGFIGVVAGAEPGNTNASPQLAFSDWQIVNPQYAAVQRSINGIARAHPAGADVRLAHPMIVAL</sequence>
<evidence type="ECO:0000313" key="1">
    <source>
        <dbReference type="EMBL" id="MDT0270591.1"/>
    </source>
</evidence>
<evidence type="ECO:0000313" key="2">
    <source>
        <dbReference type="Proteomes" id="UP001183410"/>
    </source>
</evidence>
<proteinExistence type="predicted"/>
<protein>
    <recommendedName>
        <fullName evidence="3">Minor tail protein</fullName>
    </recommendedName>
</protein>
<reference evidence="2" key="1">
    <citation type="submission" date="2023-07" db="EMBL/GenBank/DDBJ databases">
        <title>30 novel species of actinomycetes from the DSMZ collection.</title>
        <authorList>
            <person name="Nouioui I."/>
        </authorList>
    </citation>
    <scope>NUCLEOTIDE SEQUENCE [LARGE SCALE GENOMIC DNA]</scope>
    <source>
        <strain evidence="2">DSM 44915</strain>
    </source>
</reference>
<dbReference type="RefSeq" id="WP_311670656.1">
    <property type="nucleotide sequence ID" value="NZ_JAVREO010000029.1"/>
</dbReference>
<evidence type="ECO:0008006" key="3">
    <source>
        <dbReference type="Google" id="ProtNLM"/>
    </source>
</evidence>
<dbReference type="EMBL" id="JAVREO010000029">
    <property type="protein sequence ID" value="MDT0270591.1"/>
    <property type="molecule type" value="Genomic_DNA"/>
</dbReference>
<name>A0ABU2K0R3_9ACTN</name>